<comment type="pathway">
    <text evidence="2">Amino-acid biosynthesis; L-histidine biosynthesis; L-histidine from 5-phospho-alpha-D-ribose 1-diphosphate: step 3/9.</text>
</comment>
<dbReference type="KEGG" id="mtar:DF168_01036"/>
<keyword evidence="6" id="KW-0368">Histidine biosynthesis</keyword>
<gene>
    <name evidence="8" type="primary">hisI</name>
    <name evidence="8" type="ORF">DF168_01036</name>
</gene>
<reference evidence="8 9" key="1">
    <citation type="submission" date="2018-06" db="EMBL/GenBank/DDBJ databases">
        <title>Draft Genome Sequence of a Novel Marine Bacterium Related to the Verrucomicrobia.</title>
        <authorList>
            <person name="Vosseberg J."/>
            <person name="Martijn J."/>
            <person name="Ettema T.J.G."/>
        </authorList>
    </citation>
    <scope>NUCLEOTIDE SEQUENCE [LARGE SCALE GENOMIC DNA]</scope>
    <source>
        <strain evidence="8">TARA_B100001123</strain>
    </source>
</reference>
<dbReference type="AlphaFoldDB" id="A0A2Z4AD00"/>
<dbReference type="Gene3D" id="3.10.20.810">
    <property type="entry name" value="Phosphoribosyl-AMP cyclohydrolase"/>
    <property type="match status" value="1"/>
</dbReference>
<proteinExistence type="predicted"/>
<keyword evidence="4" id="KW-0028">Amino-acid biosynthesis</keyword>
<evidence type="ECO:0000256" key="4">
    <source>
        <dbReference type="ARBA" id="ARBA00022605"/>
    </source>
</evidence>
<keyword evidence="5 8" id="KW-0378">Hydrolase</keyword>
<evidence type="ECO:0000256" key="6">
    <source>
        <dbReference type="ARBA" id="ARBA00023102"/>
    </source>
</evidence>
<dbReference type="UniPathway" id="UPA00031">
    <property type="reaction ID" value="UER00008"/>
</dbReference>
<dbReference type="PANTHER" id="PTHR42945:SF1">
    <property type="entry name" value="HISTIDINE BIOSYNTHESIS BIFUNCTIONAL PROTEIN HIS7"/>
    <property type="match status" value="1"/>
</dbReference>
<name>A0A2Z4AD00_9BACT</name>
<dbReference type="GO" id="GO:0004635">
    <property type="term" value="F:phosphoribosyl-AMP cyclohydrolase activity"/>
    <property type="evidence" value="ECO:0007669"/>
    <property type="project" value="UniProtKB-EC"/>
</dbReference>
<dbReference type="EMBL" id="CP029803">
    <property type="protein sequence ID" value="AWT59841.1"/>
    <property type="molecule type" value="Genomic_DNA"/>
</dbReference>
<dbReference type="InterPro" id="IPR038019">
    <property type="entry name" value="PRib_AMP_CycHydrolase_sf"/>
</dbReference>
<organism evidence="8 9">
    <name type="scientific">Candidatus Moanibacter tarae</name>
    <dbReference type="NCBI Taxonomy" id="2200854"/>
    <lineage>
        <taxon>Bacteria</taxon>
        <taxon>Pseudomonadati</taxon>
        <taxon>Verrucomicrobiota</taxon>
        <taxon>Opitutia</taxon>
        <taxon>Puniceicoccales</taxon>
        <taxon>Puniceicoccales incertae sedis</taxon>
        <taxon>Candidatus Moanibacter</taxon>
    </lineage>
</organism>
<feature type="domain" description="Phosphoribosyl-AMP cyclohydrolase" evidence="7">
    <location>
        <begin position="45"/>
        <end position="113"/>
    </location>
</feature>
<sequence length="143" mass="15946">MMSRELEEGKSLAIDFGKLESVVANGQALLPTVVQEVESGAVLLVGYVNKVALEATFKTKKATFWSSSRNELWVKGKSSGNFLIVDEIRINCEQNSLLYRVRMVGEGACHTQDADGRYRFGCFYRKINQNQLLAHLDSSHETG</sequence>
<protein>
    <recommendedName>
        <fullName evidence="3">phosphoribosyl-AMP cyclohydrolase</fullName>
        <ecNumber evidence="3">3.5.4.19</ecNumber>
    </recommendedName>
</protein>
<evidence type="ECO:0000256" key="3">
    <source>
        <dbReference type="ARBA" id="ARBA00012721"/>
    </source>
</evidence>
<dbReference type="EC" id="3.5.4.19" evidence="3"/>
<evidence type="ECO:0000259" key="7">
    <source>
        <dbReference type="Pfam" id="PF01502"/>
    </source>
</evidence>
<evidence type="ECO:0000256" key="1">
    <source>
        <dbReference type="ARBA" id="ARBA00000024"/>
    </source>
</evidence>
<dbReference type="PANTHER" id="PTHR42945">
    <property type="entry name" value="HISTIDINE BIOSYNTHESIS BIFUNCTIONAL PROTEIN"/>
    <property type="match status" value="1"/>
</dbReference>
<accession>A0A2Z4AD00</accession>
<dbReference type="Pfam" id="PF01502">
    <property type="entry name" value="PRA-CH"/>
    <property type="match status" value="1"/>
</dbReference>
<dbReference type="GO" id="GO:0000105">
    <property type="term" value="P:L-histidine biosynthetic process"/>
    <property type="evidence" value="ECO:0007669"/>
    <property type="project" value="UniProtKB-UniPathway"/>
</dbReference>
<evidence type="ECO:0000256" key="2">
    <source>
        <dbReference type="ARBA" id="ARBA00005169"/>
    </source>
</evidence>
<evidence type="ECO:0000313" key="9">
    <source>
        <dbReference type="Proteomes" id="UP000247465"/>
    </source>
</evidence>
<evidence type="ECO:0000256" key="5">
    <source>
        <dbReference type="ARBA" id="ARBA00022801"/>
    </source>
</evidence>
<comment type="catalytic activity">
    <reaction evidence="1">
        <text>1-(5-phospho-beta-D-ribosyl)-5'-AMP + H2O = 1-(5-phospho-beta-D-ribosyl)-5-[(5-phospho-beta-D-ribosylamino)methylideneamino]imidazole-4-carboxamide</text>
        <dbReference type="Rhea" id="RHEA:20049"/>
        <dbReference type="ChEBI" id="CHEBI:15377"/>
        <dbReference type="ChEBI" id="CHEBI:58435"/>
        <dbReference type="ChEBI" id="CHEBI:59457"/>
        <dbReference type="EC" id="3.5.4.19"/>
    </reaction>
</comment>
<evidence type="ECO:0000313" key="8">
    <source>
        <dbReference type="EMBL" id="AWT59841.1"/>
    </source>
</evidence>
<dbReference type="InterPro" id="IPR002496">
    <property type="entry name" value="PRib_AMP_CycHydrolase_dom"/>
</dbReference>
<dbReference type="Proteomes" id="UP000247465">
    <property type="component" value="Chromosome"/>
</dbReference>
<dbReference type="SUPFAM" id="SSF141734">
    <property type="entry name" value="HisI-like"/>
    <property type="match status" value="1"/>
</dbReference>